<protein>
    <submittedName>
        <fullName evidence="3">Uncharacterized protein</fullName>
    </submittedName>
</protein>
<keyword evidence="2" id="KW-0732">Signal</keyword>
<proteinExistence type="predicted"/>
<gene>
    <name evidence="3" type="ORF">OG626_07185</name>
</gene>
<accession>A0AAU3GQB4</accession>
<reference evidence="3" key="1">
    <citation type="submission" date="2022-10" db="EMBL/GenBank/DDBJ databases">
        <title>The complete genomes of actinobacterial strains from the NBC collection.</title>
        <authorList>
            <person name="Joergensen T.S."/>
            <person name="Alvarez Arevalo M."/>
            <person name="Sterndorff E.B."/>
            <person name="Faurdal D."/>
            <person name="Vuksanovic O."/>
            <person name="Mourched A.-S."/>
            <person name="Charusanti P."/>
            <person name="Shaw S."/>
            <person name="Blin K."/>
            <person name="Weber T."/>
        </authorList>
    </citation>
    <scope>NUCLEOTIDE SEQUENCE</scope>
    <source>
        <strain evidence="3">NBC_01401</strain>
    </source>
</reference>
<organism evidence="3">
    <name type="scientific">Streptomyces sp. NBC_01401</name>
    <dbReference type="NCBI Taxonomy" id="2903854"/>
    <lineage>
        <taxon>Bacteria</taxon>
        <taxon>Bacillati</taxon>
        <taxon>Actinomycetota</taxon>
        <taxon>Actinomycetes</taxon>
        <taxon>Kitasatosporales</taxon>
        <taxon>Streptomycetaceae</taxon>
        <taxon>Streptomyces</taxon>
    </lineage>
</organism>
<dbReference type="EMBL" id="CP109535">
    <property type="protein sequence ID" value="WTY94695.1"/>
    <property type="molecule type" value="Genomic_DNA"/>
</dbReference>
<feature type="signal peptide" evidence="2">
    <location>
        <begin position="1"/>
        <end position="24"/>
    </location>
</feature>
<feature type="chain" id="PRO_5043379309" evidence="2">
    <location>
        <begin position="25"/>
        <end position="46"/>
    </location>
</feature>
<evidence type="ECO:0000313" key="3">
    <source>
        <dbReference type="EMBL" id="WTY94695.1"/>
    </source>
</evidence>
<feature type="region of interest" description="Disordered" evidence="1">
    <location>
        <begin position="26"/>
        <end position="46"/>
    </location>
</feature>
<sequence length="46" mass="4436">MKVLTGALAAFAFSVLLVAGHSSAGSPAELAAAGGQSTVAPPIDWP</sequence>
<evidence type="ECO:0000256" key="2">
    <source>
        <dbReference type="SAM" id="SignalP"/>
    </source>
</evidence>
<name>A0AAU3GQB4_9ACTN</name>
<dbReference type="AlphaFoldDB" id="A0AAU3GQB4"/>
<evidence type="ECO:0000256" key="1">
    <source>
        <dbReference type="SAM" id="MobiDB-lite"/>
    </source>
</evidence>